<accession>A0A560ASV9</accession>
<sequence>MASIGLGVRVPGRILGHDPQSGLLGGLDVRAGSAFRPLGIPPWMEECGVRFQPSLSGTLSLSRTNAFFLGGGKALVNAYCATHAHH</sequence>
<reference evidence="1 2" key="1">
    <citation type="submission" date="2019-06" db="EMBL/GenBank/DDBJ databases">
        <title>Genomic Encyclopedia of Type Strains, Phase IV (KMG-V): Genome sequencing to study the core and pangenomes of soil and plant-associated prokaryotes.</title>
        <authorList>
            <person name="Whitman W."/>
        </authorList>
    </citation>
    <scope>NUCLEOTIDE SEQUENCE [LARGE SCALE GENOMIC DNA]</scope>
    <source>
        <strain evidence="1 2">BR 11796</strain>
    </source>
</reference>
<protein>
    <submittedName>
        <fullName evidence="1">Uncharacterized protein</fullName>
    </submittedName>
</protein>
<proteinExistence type="predicted"/>
<dbReference type="EMBL" id="VITF01000013">
    <property type="protein sequence ID" value="TWA63465.1"/>
    <property type="molecule type" value="Genomic_DNA"/>
</dbReference>
<name>A0A560ASV9_AZOBR</name>
<comment type="caution">
    <text evidence="1">The sequence shown here is derived from an EMBL/GenBank/DDBJ whole genome shotgun (WGS) entry which is preliminary data.</text>
</comment>
<gene>
    <name evidence="1" type="ORF">FBZ82_113123</name>
</gene>
<evidence type="ECO:0000313" key="1">
    <source>
        <dbReference type="EMBL" id="TWA63465.1"/>
    </source>
</evidence>
<dbReference type="Proteomes" id="UP000316083">
    <property type="component" value="Unassembled WGS sequence"/>
</dbReference>
<dbReference type="AlphaFoldDB" id="A0A560ASV9"/>
<dbReference type="RefSeq" id="WP_145678915.1">
    <property type="nucleotide sequence ID" value="NZ_VITF01000013.1"/>
</dbReference>
<evidence type="ECO:0000313" key="2">
    <source>
        <dbReference type="Proteomes" id="UP000316083"/>
    </source>
</evidence>
<organism evidence="1 2">
    <name type="scientific">Azospirillum brasilense</name>
    <dbReference type="NCBI Taxonomy" id="192"/>
    <lineage>
        <taxon>Bacteria</taxon>
        <taxon>Pseudomonadati</taxon>
        <taxon>Pseudomonadota</taxon>
        <taxon>Alphaproteobacteria</taxon>
        <taxon>Rhodospirillales</taxon>
        <taxon>Azospirillaceae</taxon>
        <taxon>Azospirillum</taxon>
    </lineage>
</organism>